<dbReference type="EMBL" id="MBFT01000053">
    <property type="protein sequence ID" value="PVU99078.1"/>
    <property type="molecule type" value="Genomic_DNA"/>
</dbReference>
<organism evidence="1 3">
    <name type="scientific">Furculomyces boomerangus</name>
    <dbReference type="NCBI Taxonomy" id="61424"/>
    <lineage>
        <taxon>Eukaryota</taxon>
        <taxon>Fungi</taxon>
        <taxon>Fungi incertae sedis</taxon>
        <taxon>Zoopagomycota</taxon>
        <taxon>Kickxellomycotina</taxon>
        <taxon>Harpellomycetes</taxon>
        <taxon>Harpellales</taxon>
        <taxon>Harpellaceae</taxon>
        <taxon>Furculomyces</taxon>
    </lineage>
</organism>
<protein>
    <recommendedName>
        <fullName evidence="4">Nucleotide-diphospho-sugar transferase domain-containing protein</fullName>
    </recommendedName>
</protein>
<comment type="caution">
    <text evidence="1">The sequence shown here is derived from an EMBL/GenBank/DDBJ whole genome shotgun (WGS) entry which is preliminary data.</text>
</comment>
<gene>
    <name evidence="2" type="ORF">BB559_001031</name>
    <name evidence="1" type="ORF">BB559_003975</name>
</gene>
<accession>A0A2T9YHM1</accession>
<keyword evidence="3" id="KW-1185">Reference proteome</keyword>
<evidence type="ECO:0000313" key="3">
    <source>
        <dbReference type="Proteomes" id="UP000245699"/>
    </source>
</evidence>
<evidence type="ECO:0000313" key="2">
    <source>
        <dbReference type="EMBL" id="PVU99078.1"/>
    </source>
</evidence>
<dbReference type="AlphaFoldDB" id="A0A2T9YHM1"/>
<sequence length="257" mass="30362">MNKSIIRIVTYAICLALLLAFTLHTLFLREDLERQDDPIPEKNRKITYNDLNTPNYNNTIFGQYDDVVVLVHVKTSDSIFWLRNMYSDVNFLTVCENNKVSDYCDIVSNRKEDQGSSNNHVYYALSTFCSSKQKYKAYVKMDFQILFNKKYVYDILKEFSRNPNKRNYLGYEDNQKTKVNDKEYPLNSRFFAISSKLHEDFCSCNISEPKKDTYDEWFYKSVSECIGKDKIKFTPIDNNFVQFSFFKGDGVRLEIKP</sequence>
<name>A0A2T9YHM1_9FUNG</name>
<dbReference type="Proteomes" id="UP000245699">
    <property type="component" value="Unassembled WGS sequence"/>
</dbReference>
<evidence type="ECO:0000313" key="1">
    <source>
        <dbReference type="EMBL" id="PVU91823.1"/>
    </source>
</evidence>
<proteinExistence type="predicted"/>
<reference evidence="1 3" key="1">
    <citation type="journal article" date="2018" name="MBio">
        <title>Comparative Genomics Reveals the Core Gene Toolbox for the Fungus-Insect Symbiosis.</title>
        <authorList>
            <person name="Wang Y."/>
            <person name="Stata M."/>
            <person name="Wang W."/>
            <person name="Stajich J.E."/>
            <person name="White M.M."/>
            <person name="Moncalvo J.M."/>
        </authorList>
    </citation>
    <scope>NUCLEOTIDE SEQUENCE [LARGE SCALE GENOMIC DNA]</scope>
    <source>
        <strain evidence="1 3">AUS-77-4</strain>
    </source>
</reference>
<dbReference type="OrthoDB" id="5677127at2759"/>
<evidence type="ECO:0008006" key="4">
    <source>
        <dbReference type="Google" id="ProtNLM"/>
    </source>
</evidence>
<dbReference type="EMBL" id="MBFT01000397">
    <property type="protein sequence ID" value="PVU91823.1"/>
    <property type="molecule type" value="Genomic_DNA"/>
</dbReference>